<gene>
    <name evidence="3" type="ORF">GCM10008179_02080</name>
</gene>
<dbReference type="Gene3D" id="3.40.250.10">
    <property type="entry name" value="Rhodanese-like domain"/>
    <property type="match status" value="1"/>
</dbReference>
<dbReference type="RefSeq" id="WP_271166834.1">
    <property type="nucleotide sequence ID" value="NZ_BSFI01000001.1"/>
</dbReference>
<name>A0A9W6IWS3_9HYPH</name>
<comment type="caution">
    <text evidence="3">The sequence shown here is derived from an EMBL/GenBank/DDBJ whole genome shotgun (WGS) entry which is preliminary data.</text>
</comment>
<dbReference type="AlphaFoldDB" id="A0A9W6IWS3"/>
<reference evidence="3" key="1">
    <citation type="journal article" date="2014" name="Int. J. Syst. Evol. Microbiol.">
        <title>Complete genome sequence of Corynebacterium casei LMG S-19264T (=DSM 44701T), isolated from a smear-ripened cheese.</title>
        <authorList>
            <consortium name="US DOE Joint Genome Institute (JGI-PGF)"/>
            <person name="Walter F."/>
            <person name="Albersmeier A."/>
            <person name="Kalinowski J."/>
            <person name="Ruckert C."/>
        </authorList>
    </citation>
    <scope>NUCLEOTIDE SEQUENCE</scope>
    <source>
        <strain evidence="3">VKM B-2347</strain>
    </source>
</reference>
<evidence type="ECO:0000313" key="4">
    <source>
        <dbReference type="Proteomes" id="UP001143372"/>
    </source>
</evidence>
<dbReference type="Proteomes" id="UP001143372">
    <property type="component" value="Unassembled WGS sequence"/>
</dbReference>
<organism evidence="3 4">
    <name type="scientific">Hansschlegelia plantiphila</name>
    <dbReference type="NCBI Taxonomy" id="374655"/>
    <lineage>
        <taxon>Bacteria</taxon>
        <taxon>Pseudomonadati</taxon>
        <taxon>Pseudomonadota</taxon>
        <taxon>Alphaproteobacteria</taxon>
        <taxon>Hyphomicrobiales</taxon>
        <taxon>Methylopilaceae</taxon>
        <taxon>Hansschlegelia</taxon>
    </lineage>
</organism>
<feature type="domain" description="Rhodanese" evidence="2">
    <location>
        <begin position="61"/>
        <end position="176"/>
    </location>
</feature>
<feature type="signal peptide" evidence="1">
    <location>
        <begin position="1"/>
        <end position="20"/>
    </location>
</feature>
<dbReference type="Pfam" id="PF00581">
    <property type="entry name" value="Rhodanese"/>
    <property type="match status" value="1"/>
</dbReference>
<dbReference type="InterPro" id="IPR022376">
    <property type="entry name" value="PQQ_CXXCW"/>
</dbReference>
<dbReference type="InterPro" id="IPR001763">
    <property type="entry name" value="Rhodanese-like_dom"/>
</dbReference>
<sequence length="193" mass="20300">MRGVVIAAVVAAAFAFAAQAGGPGSAPEPDGLWRGALAGYTPSTLKGATVVDAAAVARLVDKGDALLLDVGPADRKPETLPETALWRPQHRSIPGAVWLPGAGPGDLPPEQEAALKARIVTLADGDLRRPVVTFCKPDCWGSWNLGKRLLGWGFTSVHWFPGGINGWLEADRPSTVVRTDPDWEAATKPPADR</sequence>
<dbReference type="InterPro" id="IPR036873">
    <property type="entry name" value="Rhodanese-like_dom_sf"/>
</dbReference>
<proteinExistence type="predicted"/>
<accession>A0A9W6IWS3</accession>
<feature type="chain" id="PRO_5040837001" description="Rhodanese domain-containing protein" evidence="1">
    <location>
        <begin position="21"/>
        <end position="193"/>
    </location>
</feature>
<keyword evidence="1" id="KW-0732">Signal</keyword>
<dbReference type="SUPFAM" id="SSF52821">
    <property type="entry name" value="Rhodanese/Cell cycle control phosphatase"/>
    <property type="match status" value="1"/>
</dbReference>
<dbReference type="CDD" id="cd00158">
    <property type="entry name" value="RHOD"/>
    <property type="match status" value="1"/>
</dbReference>
<evidence type="ECO:0000256" key="1">
    <source>
        <dbReference type="SAM" id="SignalP"/>
    </source>
</evidence>
<evidence type="ECO:0000313" key="3">
    <source>
        <dbReference type="EMBL" id="GLK66570.1"/>
    </source>
</evidence>
<dbReference type="NCBIfam" id="TIGR03865">
    <property type="entry name" value="PQQ_CXXCW"/>
    <property type="match status" value="1"/>
</dbReference>
<reference evidence="3" key="2">
    <citation type="submission" date="2023-01" db="EMBL/GenBank/DDBJ databases">
        <authorList>
            <person name="Sun Q."/>
            <person name="Evtushenko L."/>
        </authorList>
    </citation>
    <scope>NUCLEOTIDE SEQUENCE</scope>
    <source>
        <strain evidence="3">VKM B-2347</strain>
    </source>
</reference>
<dbReference type="PROSITE" id="PS50206">
    <property type="entry name" value="RHODANESE_3"/>
    <property type="match status" value="1"/>
</dbReference>
<protein>
    <recommendedName>
        <fullName evidence="2">Rhodanese domain-containing protein</fullName>
    </recommendedName>
</protein>
<keyword evidence="4" id="KW-1185">Reference proteome</keyword>
<evidence type="ECO:0000259" key="2">
    <source>
        <dbReference type="PROSITE" id="PS50206"/>
    </source>
</evidence>
<dbReference type="EMBL" id="BSFI01000001">
    <property type="protein sequence ID" value="GLK66570.1"/>
    <property type="molecule type" value="Genomic_DNA"/>
</dbReference>